<dbReference type="AlphaFoldDB" id="A0A0E9RCL2"/>
<evidence type="ECO:0000313" key="1">
    <source>
        <dbReference type="EMBL" id="JAH26809.1"/>
    </source>
</evidence>
<reference evidence="1" key="2">
    <citation type="journal article" date="2015" name="Fish Shellfish Immunol.">
        <title>Early steps in the European eel (Anguilla anguilla)-Vibrio vulnificus interaction in the gills: Role of the RtxA13 toxin.</title>
        <authorList>
            <person name="Callol A."/>
            <person name="Pajuelo D."/>
            <person name="Ebbesson L."/>
            <person name="Teles M."/>
            <person name="MacKenzie S."/>
            <person name="Amaro C."/>
        </authorList>
    </citation>
    <scope>NUCLEOTIDE SEQUENCE</scope>
</reference>
<organism evidence="1">
    <name type="scientific">Anguilla anguilla</name>
    <name type="common">European freshwater eel</name>
    <name type="synonym">Muraena anguilla</name>
    <dbReference type="NCBI Taxonomy" id="7936"/>
    <lineage>
        <taxon>Eukaryota</taxon>
        <taxon>Metazoa</taxon>
        <taxon>Chordata</taxon>
        <taxon>Craniata</taxon>
        <taxon>Vertebrata</taxon>
        <taxon>Euteleostomi</taxon>
        <taxon>Actinopterygii</taxon>
        <taxon>Neopterygii</taxon>
        <taxon>Teleostei</taxon>
        <taxon>Anguilliformes</taxon>
        <taxon>Anguillidae</taxon>
        <taxon>Anguilla</taxon>
    </lineage>
</organism>
<sequence length="22" mass="2569">MLRSRKASKSQELISDVMWCSL</sequence>
<protein>
    <submittedName>
        <fullName evidence="1">Uncharacterized protein</fullName>
    </submittedName>
</protein>
<accession>A0A0E9RCL2</accession>
<proteinExistence type="predicted"/>
<name>A0A0E9RCL2_ANGAN</name>
<dbReference type="EMBL" id="GBXM01081768">
    <property type="protein sequence ID" value="JAH26809.1"/>
    <property type="molecule type" value="Transcribed_RNA"/>
</dbReference>
<reference evidence="1" key="1">
    <citation type="submission" date="2014-11" db="EMBL/GenBank/DDBJ databases">
        <authorList>
            <person name="Amaro Gonzalez C."/>
        </authorList>
    </citation>
    <scope>NUCLEOTIDE SEQUENCE</scope>
</reference>